<evidence type="ECO:0000256" key="2">
    <source>
        <dbReference type="SAM" id="MobiDB-lite"/>
    </source>
</evidence>
<evidence type="ECO:0000313" key="3">
    <source>
        <dbReference type="EMBL" id="CAL5222626.1"/>
    </source>
</evidence>
<organism evidence="3 4">
    <name type="scientific">Coccomyxa viridis</name>
    <dbReference type="NCBI Taxonomy" id="1274662"/>
    <lineage>
        <taxon>Eukaryota</taxon>
        <taxon>Viridiplantae</taxon>
        <taxon>Chlorophyta</taxon>
        <taxon>core chlorophytes</taxon>
        <taxon>Trebouxiophyceae</taxon>
        <taxon>Trebouxiophyceae incertae sedis</taxon>
        <taxon>Coccomyxaceae</taxon>
        <taxon>Coccomyxa</taxon>
    </lineage>
</organism>
<evidence type="ECO:0000256" key="1">
    <source>
        <dbReference type="SAM" id="Coils"/>
    </source>
</evidence>
<reference evidence="3 4" key="1">
    <citation type="submission" date="2024-06" db="EMBL/GenBank/DDBJ databases">
        <authorList>
            <person name="Kraege A."/>
            <person name="Thomma B."/>
        </authorList>
    </citation>
    <scope>NUCLEOTIDE SEQUENCE [LARGE SCALE GENOMIC DNA]</scope>
</reference>
<comment type="caution">
    <text evidence="3">The sequence shown here is derived from an EMBL/GenBank/DDBJ whole genome shotgun (WGS) entry which is preliminary data.</text>
</comment>
<dbReference type="Proteomes" id="UP001497392">
    <property type="component" value="Unassembled WGS sequence"/>
</dbReference>
<feature type="coiled-coil region" evidence="1">
    <location>
        <begin position="27"/>
        <end position="61"/>
    </location>
</feature>
<sequence>MVTTRSQHRDPHRDCGNVGNSVVWAEVRRCRKELRQCRKQLEEVQRALQGERAMREEAEKSYDCVRKVLRECQESDPNIPRYMPGESGYHLAYEQR</sequence>
<accession>A0ABP1FT67</accession>
<dbReference type="Gene3D" id="1.20.1270.280">
    <property type="match status" value="1"/>
</dbReference>
<keyword evidence="1" id="KW-0175">Coiled coil</keyword>
<protein>
    <submittedName>
        <fullName evidence="3">G5021 protein</fullName>
    </submittedName>
</protein>
<keyword evidence="4" id="KW-1185">Reference proteome</keyword>
<dbReference type="EMBL" id="CAXHTA020000007">
    <property type="protein sequence ID" value="CAL5222626.1"/>
    <property type="molecule type" value="Genomic_DNA"/>
</dbReference>
<gene>
    <name evidence="3" type="primary">g5021</name>
    <name evidence="3" type="ORF">VP750_LOCUS4285</name>
</gene>
<evidence type="ECO:0000313" key="4">
    <source>
        <dbReference type="Proteomes" id="UP001497392"/>
    </source>
</evidence>
<feature type="region of interest" description="Disordered" evidence="2">
    <location>
        <begin position="76"/>
        <end position="96"/>
    </location>
</feature>
<name>A0ABP1FT67_9CHLO</name>
<proteinExistence type="predicted"/>